<dbReference type="EC" id="2.1.1.228" evidence="5 15"/>
<organism evidence="19 20">
    <name type="scientific">Candidatus Nomurabacteria bacterium RIFCSPHIGHO2_12_FULL_37_29</name>
    <dbReference type="NCBI Taxonomy" id="1801759"/>
    <lineage>
        <taxon>Bacteria</taxon>
        <taxon>Candidatus Nomuraibacteriota</taxon>
    </lineage>
</organism>
<dbReference type="InterPro" id="IPR016009">
    <property type="entry name" value="tRNA_MeTrfase_TRMD/TRM10"/>
</dbReference>
<dbReference type="AlphaFoldDB" id="A0A1F6WCN4"/>
<dbReference type="EMBL" id="MFUJ01000003">
    <property type="protein sequence ID" value="OGI79516.1"/>
    <property type="molecule type" value="Genomic_DNA"/>
</dbReference>
<comment type="similarity">
    <text evidence="3 15 17">Belongs to the RNA methyltransferase TrmD family.</text>
</comment>
<dbReference type="InterPro" id="IPR023148">
    <property type="entry name" value="tRNA_m1G_MeTrfase_C_sf"/>
</dbReference>
<keyword evidence="8 15" id="KW-0489">Methyltransferase</keyword>
<protein>
    <recommendedName>
        <fullName evidence="6 15">tRNA (guanine-N(1)-)-methyltransferase</fullName>
        <ecNumber evidence="5 15">2.1.1.228</ecNumber>
    </recommendedName>
    <alternativeName>
        <fullName evidence="12 15">M1G-methyltransferase</fullName>
    </alternativeName>
    <alternativeName>
        <fullName evidence="13 15">tRNA [GM37] methyltransferase</fullName>
    </alternativeName>
</protein>
<reference evidence="19 20" key="1">
    <citation type="journal article" date="2016" name="Nat. Commun.">
        <title>Thousands of microbial genomes shed light on interconnected biogeochemical processes in an aquifer system.</title>
        <authorList>
            <person name="Anantharaman K."/>
            <person name="Brown C.T."/>
            <person name="Hug L.A."/>
            <person name="Sharon I."/>
            <person name="Castelle C.J."/>
            <person name="Probst A.J."/>
            <person name="Thomas B.C."/>
            <person name="Singh A."/>
            <person name="Wilkins M.J."/>
            <person name="Karaoz U."/>
            <person name="Brodie E.L."/>
            <person name="Williams K.H."/>
            <person name="Hubbard S.S."/>
            <person name="Banfield J.F."/>
        </authorList>
    </citation>
    <scope>NUCLEOTIDE SEQUENCE [LARGE SCALE GENOMIC DNA]</scope>
</reference>
<dbReference type="Gene3D" id="1.10.1270.20">
    <property type="entry name" value="tRNA(m1g37)methyltransferase, domain 2"/>
    <property type="match status" value="1"/>
</dbReference>
<keyword evidence="10 15" id="KW-0949">S-adenosyl-L-methionine</keyword>
<evidence type="ECO:0000256" key="16">
    <source>
        <dbReference type="PIRSR" id="PIRSR000386-1"/>
    </source>
</evidence>
<dbReference type="PIRSF" id="PIRSF000386">
    <property type="entry name" value="tRNA_mtase"/>
    <property type="match status" value="1"/>
</dbReference>
<evidence type="ECO:0000256" key="12">
    <source>
        <dbReference type="ARBA" id="ARBA00029736"/>
    </source>
</evidence>
<keyword evidence="11 15" id="KW-0819">tRNA processing</keyword>
<evidence type="ECO:0000313" key="20">
    <source>
        <dbReference type="Proteomes" id="UP000177052"/>
    </source>
</evidence>
<gene>
    <name evidence="15" type="primary">trmD</name>
    <name evidence="19" type="ORF">A3F19_02970</name>
</gene>
<evidence type="ECO:0000256" key="1">
    <source>
        <dbReference type="ARBA" id="ARBA00002634"/>
    </source>
</evidence>
<dbReference type="NCBIfam" id="TIGR00088">
    <property type="entry name" value="trmD"/>
    <property type="match status" value="1"/>
</dbReference>
<dbReference type="NCBIfam" id="NF000648">
    <property type="entry name" value="PRK00026.1"/>
    <property type="match status" value="1"/>
</dbReference>
<sequence>MNFHIITIFPEMFDSYLKESIIGRAIKDKKISIKFYNPRDFIKAPKNNYKPVDDRPYGGGPGMVMRAEPILSAVEAVFKKLKAKKLVKLKAILFSPSGKKFDTAYAKKSTQKYTDIILISGRYEGIDARVQKILRAEEISIGDYVLTGGELPAMILIDSISRQISGVLGKYESLEEERVSSSEVYTRPEILKYKSKNYKVPKVLLSGNHKKIEEWKQK</sequence>
<dbReference type="SUPFAM" id="SSF75217">
    <property type="entry name" value="alpha/beta knot"/>
    <property type="match status" value="1"/>
</dbReference>
<proteinExistence type="inferred from homology"/>
<keyword evidence="7 15" id="KW-0963">Cytoplasm</keyword>
<dbReference type="HAMAP" id="MF_00605">
    <property type="entry name" value="TrmD"/>
    <property type="match status" value="1"/>
</dbReference>
<evidence type="ECO:0000256" key="7">
    <source>
        <dbReference type="ARBA" id="ARBA00022490"/>
    </source>
</evidence>
<evidence type="ECO:0000256" key="4">
    <source>
        <dbReference type="ARBA" id="ARBA00011738"/>
    </source>
</evidence>
<comment type="subcellular location">
    <subcellularLocation>
        <location evidence="2 15 17">Cytoplasm</location>
    </subcellularLocation>
</comment>
<evidence type="ECO:0000256" key="5">
    <source>
        <dbReference type="ARBA" id="ARBA00012807"/>
    </source>
</evidence>
<evidence type="ECO:0000256" key="17">
    <source>
        <dbReference type="RuleBase" id="RU003464"/>
    </source>
</evidence>
<dbReference type="InterPro" id="IPR029028">
    <property type="entry name" value="Alpha/beta_knot_MTases"/>
</dbReference>
<dbReference type="PANTHER" id="PTHR46417">
    <property type="entry name" value="TRNA (GUANINE-N(1)-)-METHYLTRANSFERASE"/>
    <property type="match status" value="1"/>
</dbReference>
<evidence type="ECO:0000256" key="10">
    <source>
        <dbReference type="ARBA" id="ARBA00022691"/>
    </source>
</evidence>
<feature type="domain" description="tRNA methyltransferase TRMD/TRM10-type" evidence="18">
    <location>
        <begin position="1"/>
        <end position="218"/>
    </location>
</feature>
<feature type="binding site" evidence="15 16">
    <location>
        <begin position="141"/>
        <end position="146"/>
    </location>
    <ligand>
        <name>S-adenosyl-L-methionine</name>
        <dbReference type="ChEBI" id="CHEBI:59789"/>
    </ligand>
</feature>
<evidence type="ECO:0000256" key="6">
    <source>
        <dbReference type="ARBA" id="ARBA00014679"/>
    </source>
</evidence>
<feature type="binding site" evidence="15 16">
    <location>
        <position position="121"/>
    </location>
    <ligand>
        <name>S-adenosyl-L-methionine</name>
        <dbReference type="ChEBI" id="CHEBI:59789"/>
    </ligand>
</feature>
<dbReference type="GO" id="GO:0005829">
    <property type="term" value="C:cytosol"/>
    <property type="evidence" value="ECO:0007669"/>
    <property type="project" value="TreeGrafter"/>
</dbReference>
<dbReference type="GO" id="GO:0002939">
    <property type="term" value="P:tRNA N1-guanine methylation"/>
    <property type="evidence" value="ECO:0007669"/>
    <property type="project" value="TreeGrafter"/>
</dbReference>
<evidence type="ECO:0000256" key="15">
    <source>
        <dbReference type="HAMAP-Rule" id="MF_00605"/>
    </source>
</evidence>
<dbReference type="InterPro" id="IPR002649">
    <property type="entry name" value="tRNA_m1G_MeTrfase_TrmD"/>
</dbReference>
<comment type="catalytic activity">
    <reaction evidence="14 15 17">
        <text>guanosine(37) in tRNA + S-adenosyl-L-methionine = N(1)-methylguanosine(37) in tRNA + S-adenosyl-L-homocysteine + H(+)</text>
        <dbReference type="Rhea" id="RHEA:36899"/>
        <dbReference type="Rhea" id="RHEA-COMP:10145"/>
        <dbReference type="Rhea" id="RHEA-COMP:10147"/>
        <dbReference type="ChEBI" id="CHEBI:15378"/>
        <dbReference type="ChEBI" id="CHEBI:57856"/>
        <dbReference type="ChEBI" id="CHEBI:59789"/>
        <dbReference type="ChEBI" id="CHEBI:73542"/>
        <dbReference type="ChEBI" id="CHEBI:74269"/>
        <dbReference type="EC" id="2.1.1.228"/>
    </reaction>
</comment>
<evidence type="ECO:0000313" key="19">
    <source>
        <dbReference type="EMBL" id="OGI79516.1"/>
    </source>
</evidence>
<evidence type="ECO:0000256" key="2">
    <source>
        <dbReference type="ARBA" id="ARBA00004496"/>
    </source>
</evidence>
<comment type="subunit">
    <text evidence="4 15 17">Homodimer.</text>
</comment>
<evidence type="ECO:0000259" key="18">
    <source>
        <dbReference type="Pfam" id="PF01746"/>
    </source>
</evidence>
<dbReference type="GO" id="GO:0052906">
    <property type="term" value="F:tRNA (guanine(37)-N1)-methyltransferase activity"/>
    <property type="evidence" value="ECO:0007669"/>
    <property type="project" value="UniProtKB-UniRule"/>
</dbReference>
<evidence type="ECO:0000256" key="3">
    <source>
        <dbReference type="ARBA" id="ARBA00007630"/>
    </source>
</evidence>
<dbReference type="Gene3D" id="3.40.1280.10">
    <property type="match status" value="1"/>
</dbReference>
<evidence type="ECO:0000256" key="8">
    <source>
        <dbReference type="ARBA" id="ARBA00022603"/>
    </source>
</evidence>
<dbReference type="Proteomes" id="UP000177052">
    <property type="component" value="Unassembled WGS sequence"/>
</dbReference>
<accession>A0A1F6WCN4</accession>
<comment type="function">
    <text evidence="1 15 17">Specifically methylates guanosine-37 in various tRNAs.</text>
</comment>
<name>A0A1F6WCN4_9BACT</name>
<dbReference type="InterPro" id="IPR029026">
    <property type="entry name" value="tRNA_m1G_MTases_N"/>
</dbReference>
<evidence type="ECO:0000256" key="14">
    <source>
        <dbReference type="ARBA" id="ARBA00047783"/>
    </source>
</evidence>
<evidence type="ECO:0000256" key="13">
    <source>
        <dbReference type="ARBA" id="ARBA00033392"/>
    </source>
</evidence>
<evidence type="ECO:0000256" key="11">
    <source>
        <dbReference type="ARBA" id="ARBA00022694"/>
    </source>
</evidence>
<comment type="caution">
    <text evidence="19">The sequence shown here is derived from an EMBL/GenBank/DDBJ whole genome shotgun (WGS) entry which is preliminary data.</text>
</comment>
<dbReference type="Pfam" id="PF01746">
    <property type="entry name" value="tRNA_m1G_MT"/>
    <property type="match status" value="1"/>
</dbReference>
<evidence type="ECO:0000256" key="9">
    <source>
        <dbReference type="ARBA" id="ARBA00022679"/>
    </source>
</evidence>
<dbReference type="PANTHER" id="PTHR46417:SF1">
    <property type="entry name" value="TRNA (GUANINE-N(1)-)-METHYLTRANSFERASE"/>
    <property type="match status" value="1"/>
</dbReference>
<keyword evidence="9 15" id="KW-0808">Transferase</keyword>